<dbReference type="AlphaFoldDB" id="A0AAU7TDZ7"/>
<dbReference type="InterPro" id="IPR024265">
    <property type="entry name" value="DUF3788"/>
</dbReference>
<name>A0AAU7TDZ7_9ACTN</name>
<protein>
    <submittedName>
        <fullName evidence="1">DUF3788 family protein</fullName>
    </submittedName>
</protein>
<gene>
    <name evidence="1" type="ORF">ABN611_01255</name>
</gene>
<proteinExistence type="predicted"/>
<organism evidence="1">
    <name type="scientific">Kribbella sp. HUAS MG21</name>
    <dbReference type="NCBI Taxonomy" id="3160966"/>
    <lineage>
        <taxon>Bacteria</taxon>
        <taxon>Bacillati</taxon>
        <taxon>Actinomycetota</taxon>
        <taxon>Actinomycetes</taxon>
        <taxon>Propionibacteriales</taxon>
        <taxon>Kribbellaceae</taxon>
        <taxon>Kribbella</taxon>
    </lineage>
</organism>
<dbReference type="Pfam" id="PF12663">
    <property type="entry name" value="DUF3788"/>
    <property type="match status" value="1"/>
</dbReference>
<sequence length="141" mass="15874">MTTRVAVLTDPGRVPDDEQIREHLGASFAAWQNLEVTLRGPELGLTLLWHHFRDGGWLCKALRGKKNVAWLAVWEGFATVTCYFSARHRRDLAALPLPDTLRTQIAEVAMSGAMLPVVVEVRSRADVEAAVEILRYRLRAR</sequence>
<dbReference type="RefSeq" id="WP_350277862.1">
    <property type="nucleotide sequence ID" value="NZ_CP158165.1"/>
</dbReference>
<accession>A0AAU7TDZ7</accession>
<dbReference type="EMBL" id="CP158165">
    <property type="protein sequence ID" value="XBV25047.1"/>
    <property type="molecule type" value="Genomic_DNA"/>
</dbReference>
<reference evidence="1" key="1">
    <citation type="submission" date="2024-06" db="EMBL/GenBank/DDBJ databases">
        <title>Kribbella sp. strain HUAS MG21 genome sequences.</title>
        <authorList>
            <person name="Mo P."/>
        </authorList>
    </citation>
    <scope>NUCLEOTIDE SEQUENCE</scope>
    <source>
        <strain evidence="1">HUAS MG21</strain>
    </source>
</reference>
<evidence type="ECO:0000313" key="1">
    <source>
        <dbReference type="EMBL" id="XBV25047.1"/>
    </source>
</evidence>